<dbReference type="GeneID" id="25565587"/>
<evidence type="ECO:0000313" key="13">
    <source>
        <dbReference type="EMBL" id="KNC50271.1"/>
    </source>
</evidence>
<evidence type="ECO:0000256" key="3">
    <source>
        <dbReference type="ARBA" id="ARBA00010738"/>
    </source>
</evidence>
<evidence type="ECO:0000256" key="7">
    <source>
        <dbReference type="ARBA" id="ARBA00023069"/>
    </source>
</evidence>
<evidence type="ECO:0000259" key="12">
    <source>
        <dbReference type="Pfam" id="PF24671"/>
    </source>
</evidence>
<keyword evidence="7" id="KW-0969">Cilium</keyword>
<protein>
    <submittedName>
        <fullName evidence="13">Coiled-coil domain-containing protein 135</fullName>
    </submittedName>
</protein>
<keyword evidence="6" id="KW-0175">Coiled coil</keyword>
<dbReference type="Pfam" id="PF24667">
    <property type="entry name" value="MORN_DRC7"/>
    <property type="match status" value="1"/>
</dbReference>
<dbReference type="eggNOG" id="ENOG502QRNZ">
    <property type="taxonomic scope" value="Eukaryota"/>
</dbReference>
<keyword evidence="9" id="KW-0966">Cell projection</keyword>
<feature type="region of interest" description="Disordered" evidence="10">
    <location>
        <begin position="1151"/>
        <end position="1193"/>
    </location>
</feature>
<dbReference type="AlphaFoldDB" id="A0A0L0DDR3"/>
<dbReference type="InterPro" id="IPR056292">
    <property type="entry name" value="DRC7_C"/>
</dbReference>
<feature type="compositionally biased region" description="Acidic residues" evidence="10">
    <location>
        <begin position="1157"/>
        <end position="1166"/>
    </location>
</feature>
<organism evidence="13 14">
    <name type="scientific">Thecamonas trahens ATCC 50062</name>
    <dbReference type="NCBI Taxonomy" id="461836"/>
    <lineage>
        <taxon>Eukaryota</taxon>
        <taxon>Apusozoa</taxon>
        <taxon>Apusomonadida</taxon>
        <taxon>Apusomonadidae</taxon>
        <taxon>Thecamonas</taxon>
    </lineage>
</organism>
<keyword evidence="4" id="KW-0963">Cytoplasm</keyword>
<feature type="compositionally biased region" description="Polar residues" evidence="10">
    <location>
        <begin position="12"/>
        <end position="21"/>
    </location>
</feature>
<dbReference type="InterPro" id="IPR033551">
    <property type="entry name" value="DRC7/lobo"/>
</dbReference>
<proteinExistence type="inferred from homology"/>
<feature type="region of interest" description="Disordered" evidence="10">
    <location>
        <begin position="89"/>
        <end position="115"/>
    </location>
</feature>
<evidence type="ECO:0000256" key="6">
    <source>
        <dbReference type="ARBA" id="ARBA00023054"/>
    </source>
</evidence>
<comment type="subcellular location">
    <subcellularLocation>
        <location evidence="1">Cell projection</location>
        <location evidence="1">Cilium</location>
        <location evidence="1">Flagellum</location>
    </subcellularLocation>
    <subcellularLocation>
        <location evidence="2">Cytoplasm</location>
        <location evidence="2">Cytoskeleton</location>
        <location evidence="2">Cilium axoneme</location>
    </subcellularLocation>
</comment>
<dbReference type="GO" id="GO:0031514">
    <property type="term" value="C:motile cilium"/>
    <property type="evidence" value="ECO:0007669"/>
    <property type="project" value="UniProtKB-SubCell"/>
</dbReference>
<dbReference type="PANTHER" id="PTHR35249">
    <property type="entry name" value="DYNEIN REGULATORY COMPLEX SUBUNIT 7"/>
    <property type="match status" value="1"/>
</dbReference>
<dbReference type="STRING" id="461836.A0A0L0DDR3"/>
<dbReference type="PANTHER" id="PTHR35249:SF2">
    <property type="entry name" value="DYNEIN REGULATORY COMPLEX SUBUNIT 7"/>
    <property type="match status" value="1"/>
</dbReference>
<keyword evidence="14" id="KW-1185">Reference proteome</keyword>
<name>A0A0L0DDR3_THETB</name>
<evidence type="ECO:0000256" key="1">
    <source>
        <dbReference type="ARBA" id="ARBA00004230"/>
    </source>
</evidence>
<dbReference type="GO" id="GO:0005930">
    <property type="term" value="C:axoneme"/>
    <property type="evidence" value="ECO:0007669"/>
    <property type="project" value="UniProtKB-SubCell"/>
</dbReference>
<evidence type="ECO:0000256" key="4">
    <source>
        <dbReference type="ARBA" id="ARBA00022490"/>
    </source>
</evidence>
<evidence type="ECO:0000259" key="11">
    <source>
        <dbReference type="Pfam" id="PF24667"/>
    </source>
</evidence>
<evidence type="ECO:0000256" key="10">
    <source>
        <dbReference type="SAM" id="MobiDB-lite"/>
    </source>
</evidence>
<dbReference type="Proteomes" id="UP000054408">
    <property type="component" value="Unassembled WGS sequence"/>
</dbReference>
<dbReference type="InterPro" id="IPR038765">
    <property type="entry name" value="Papain-like_cys_pep_sf"/>
</dbReference>
<dbReference type="GO" id="GO:0048870">
    <property type="term" value="P:cell motility"/>
    <property type="evidence" value="ECO:0007669"/>
    <property type="project" value="TreeGrafter"/>
</dbReference>
<keyword evidence="5" id="KW-0282">Flagellum</keyword>
<dbReference type="SUPFAM" id="SSF54001">
    <property type="entry name" value="Cysteine proteinases"/>
    <property type="match status" value="1"/>
</dbReference>
<evidence type="ECO:0000256" key="2">
    <source>
        <dbReference type="ARBA" id="ARBA00004430"/>
    </source>
</evidence>
<dbReference type="RefSeq" id="XP_013757098.1">
    <property type="nucleotide sequence ID" value="XM_013901644.1"/>
</dbReference>
<dbReference type="EMBL" id="GL349460">
    <property type="protein sequence ID" value="KNC50271.1"/>
    <property type="molecule type" value="Genomic_DNA"/>
</dbReference>
<dbReference type="OrthoDB" id="10262874at2759"/>
<dbReference type="InterPro" id="IPR056291">
    <property type="entry name" value="MORN_DRC7"/>
</dbReference>
<feature type="domain" description="Dynein regulatory complex subunit 7 MORN" evidence="11">
    <location>
        <begin position="673"/>
        <end position="997"/>
    </location>
</feature>
<comment type="similarity">
    <text evidence="3">Belongs to the DRC7 family.</text>
</comment>
<accession>A0A0L0DDR3</accession>
<feature type="region of interest" description="Disordered" evidence="10">
    <location>
        <begin position="12"/>
        <end position="59"/>
    </location>
</feature>
<keyword evidence="8" id="KW-0206">Cytoskeleton</keyword>
<gene>
    <name evidence="13" type="ORF">AMSG_06430</name>
</gene>
<evidence type="ECO:0000256" key="8">
    <source>
        <dbReference type="ARBA" id="ARBA00023212"/>
    </source>
</evidence>
<sequence>MAFLGPTYYGSSLANTGSGMPTTRARRSAAMTGECTGVETKPRTDPAADGIDDSDAGNAVADDAAADDVAAAAAAAALGNDQAQDAVRNAANGGSEGEGEGVSDDGGSFNSFQTGDDEAVSDVAEFGEAEARTRLAFAIGPEAMRADSEEVANRSMAAINLNSFLMGSAGPSVGDLDASGASLALDGDEGPRVVGGKFLSWKRSSALGAGGEADDMVGVMPAMAGLSKQTRVQLSQSRTWPVAYRKHSREEQIVMGFVDNFDRQFAQLYPLRPRLLLTPPNECEVEKFVCSTLRPSQTPYDELYSLEGVASFVADHFIYEPLAEPTKLPQHLPSPATVLEWQVGDSFDLAMVLTSLLLGVGYDAYVVYGTAAYSITVNDTFSATWPGLGPKPPPPPAAAPPTTPKFVVQTRPRLVSKFEERMAAKRAAAAAAEVAPPTVGMAASDAESSAGGESETRNGLTFEVGYAQPLRLTASDKSDALRGKRVHAWVLVKAGARGVAQDVFIEPSRGLLLPLSTRLYHSIEAVFNDTNFYVNVQPVPPLHKGLPSIRGLCFALDSMAAWEPVFVSDGHETGFGPGRSGMGGASGAALATQATTAKSELKRRVAQAAQDHVLAKAAGIDAFGPSAPSLDDVHIEVSDDLAPDGTPLRALTAPPTWVLPLAPERKRFEERYPGGYKVALYSRLRVEQYGPFLRSDGMVERLTHFADRDCEIVFRMMAREMHVHVPASEHVTAASLDSAESFVEHFAPGREHGLRTLTVSGEPGVCSIARTTERKARRMRIKVARYKMEFYAEGRDSHDDLVTREVAVGSAMTERFAAVSSSAVLGGEHVLRREAKFASNRVELLATRPLEVLPSDEALLGVEETLSRRAEIVDADDDVARRTFAVVAGEMTEVFHLISGHIYPSRIAYRKHKFADSLPLDKDELPPKPADGYCEPEQTSARQAAAGLGSHELYIRYVAMLRAEQAAIKAVLGAAVETKAILAAREKERERTLLMISVYDTLRRRRVNRGADSLAAAAALRASDVPPELADDPFSVFFHGKLPTSAAEAHAVKNEALEFHRDRIISQVLIIESKMARIRQFLKEKEATIIRNQDHTTPEQVAAFADEKVRLQFRLRVLKMRKDGILKTYRRKFKVVARQLWEHPLLAPWLKRKDDSDAPDGGEDAPSESGASGTGGSGNAEAEPGAGIANSGV</sequence>
<evidence type="ECO:0000256" key="5">
    <source>
        <dbReference type="ARBA" id="ARBA00022846"/>
    </source>
</evidence>
<reference evidence="13 14" key="1">
    <citation type="submission" date="2010-05" db="EMBL/GenBank/DDBJ databases">
        <title>The Genome Sequence of Thecamonas trahens ATCC 50062.</title>
        <authorList>
            <consortium name="The Broad Institute Genome Sequencing Platform"/>
            <person name="Russ C."/>
            <person name="Cuomo C."/>
            <person name="Shea T."/>
            <person name="Young S.K."/>
            <person name="Zeng Q."/>
            <person name="Koehrsen M."/>
            <person name="Haas B."/>
            <person name="Borodovsky M."/>
            <person name="Guigo R."/>
            <person name="Alvarado L."/>
            <person name="Berlin A."/>
            <person name="Bochicchio J."/>
            <person name="Borenstein D."/>
            <person name="Chapman S."/>
            <person name="Chen Z."/>
            <person name="Freedman E."/>
            <person name="Gellesch M."/>
            <person name="Goldberg J."/>
            <person name="Griggs A."/>
            <person name="Gujja S."/>
            <person name="Heilman E."/>
            <person name="Heiman D."/>
            <person name="Hepburn T."/>
            <person name="Howarth C."/>
            <person name="Jen D."/>
            <person name="Larson L."/>
            <person name="Mehta T."/>
            <person name="Park D."/>
            <person name="Pearson M."/>
            <person name="Roberts A."/>
            <person name="Saif S."/>
            <person name="Shenoy N."/>
            <person name="Sisk P."/>
            <person name="Stolte C."/>
            <person name="Sykes S."/>
            <person name="Thomson T."/>
            <person name="Walk T."/>
            <person name="White J."/>
            <person name="Yandava C."/>
            <person name="Burger G."/>
            <person name="Gray M.W."/>
            <person name="Holland P.W.H."/>
            <person name="King N."/>
            <person name="Lang F.B.F."/>
            <person name="Roger A.J."/>
            <person name="Ruiz-Trillo I."/>
            <person name="Lander E."/>
            <person name="Nusbaum C."/>
        </authorList>
    </citation>
    <scope>NUCLEOTIDE SEQUENCE [LARGE SCALE GENOMIC DNA]</scope>
    <source>
        <strain evidence="13 14">ATCC 50062</strain>
    </source>
</reference>
<evidence type="ECO:0000256" key="9">
    <source>
        <dbReference type="ARBA" id="ARBA00023273"/>
    </source>
</evidence>
<dbReference type="Pfam" id="PF24671">
    <property type="entry name" value="DRC7_C"/>
    <property type="match status" value="1"/>
</dbReference>
<evidence type="ECO:0000313" key="14">
    <source>
        <dbReference type="Proteomes" id="UP000054408"/>
    </source>
</evidence>
<feature type="domain" description="Dynein regulatory complex subunit 7 C-terminal" evidence="12">
    <location>
        <begin position="1045"/>
        <end position="1149"/>
    </location>
</feature>